<evidence type="ECO:0000256" key="1">
    <source>
        <dbReference type="ARBA" id="ARBA00004479"/>
    </source>
</evidence>
<name>A0ABN7BHK4_9HEMI</name>
<dbReference type="InterPro" id="IPR028994">
    <property type="entry name" value="Integrin_alpha_N"/>
</dbReference>
<dbReference type="Pfam" id="PF01839">
    <property type="entry name" value="FG-GAP"/>
    <property type="match status" value="2"/>
</dbReference>
<feature type="repeat" description="FG-GAP" evidence="10">
    <location>
        <begin position="535"/>
        <end position="597"/>
    </location>
</feature>
<sequence>MKNSTLYSLIPILMRTDDWRRSGAPFALRHEPPGAGSRRGGDQPQNVSATSSPVVPSVRTKPYRCSPELLLLGGGGPPAHGASASVHSRDPSRYHRHPLLVARGSDVTSRSRMRFAVLFALTCVFSPGYGFNLDIENLVRHRGRPGSMFGFTVAQHSYKTQNWIIVGAPEDQTDQPRVNRGGAVYRCDVSSDNACEQIVFDRNGNNKDQEGNYIDSKSNQWFGATLTSSNGSVLACAPRYVYTQPTSTEERRDPVGTCWLARDQLRQAQEFSPCRNRDWGYHRHGYCQAGLGAALSKDGGRLYIGAPGSCYWQGSVHSVAATTKLPFVPPRVIIIQEGKIYSQNTHNRADVISTQESPMVDDDSYLGYSVTSGRFDGGLSAPAPSDIVVGVPRSERLNGKVVLYTFNMTNIRNISGEQLGAYFGYSMAACDIDADGYDDLIVGAPMYTEEGNHDGSYETGRIYIFYAGLEDDRHVREGEKISRARFGHSIACLGDVNRDGYIDIAVGAPYGKDGELGAVYIYHGSKLGIREKYSQVIRADEIPGNPLTFGFSVAGGVDMDRNQYPDLSVGAYESNQAFLFKARPVVQMFSTVTFDSESKLISLEERNCSLKDGSRVPCMKMDACLRYEGLGVDPRLDFDIQVLLDARKPKSPRLAFMSEEGRNVMNQTVRLDKGKTLCSSYWVYLKSNIRDKLTSLDAEMWYSLAKSEAARVTRSLTPVLDATEKLSAKDTLTIQKNCGRDNICIPDLRLIASP</sequence>
<keyword evidence="3" id="KW-0732">Signal</keyword>
<dbReference type="InterPro" id="IPR000413">
    <property type="entry name" value="Integrin_alpha"/>
</dbReference>
<dbReference type="InterPro" id="IPR013649">
    <property type="entry name" value="Integrin_alpha_Ig-like_1"/>
</dbReference>
<dbReference type="SUPFAM" id="SSF69179">
    <property type="entry name" value="Integrin domains"/>
    <property type="match status" value="1"/>
</dbReference>
<feature type="repeat" description="FG-GAP" evidence="10">
    <location>
        <begin position="352"/>
        <end position="408"/>
    </location>
</feature>
<keyword evidence="9" id="KW-0325">Glycoprotein</keyword>
<dbReference type="Pfam" id="PF08441">
    <property type="entry name" value="Integrin_A_Ig_1"/>
    <property type="match status" value="1"/>
</dbReference>
<dbReference type="Proteomes" id="UP001307889">
    <property type="component" value="Chromosome 16"/>
</dbReference>
<evidence type="ECO:0000313" key="15">
    <source>
        <dbReference type="Proteomes" id="UP001307889"/>
    </source>
</evidence>
<dbReference type="PROSITE" id="PS51470">
    <property type="entry name" value="FG_GAP"/>
    <property type="match status" value="6"/>
</dbReference>
<keyword evidence="6 11" id="KW-0401">Integrin</keyword>
<dbReference type="GO" id="GO:0007229">
    <property type="term" value="P:integrin-mediated signaling pathway"/>
    <property type="evidence" value="ECO:0007669"/>
    <property type="project" value="UniProtKB-KW"/>
</dbReference>
<comment type="subcellular location">
    <subcellularLocation>
        <location evidence="1 11">Membrane</location>
        <topology evidence="1 11">Single-pass type I membrane protein</topology>
    </subcellularLocation>
</comment>
<keyword evidence="5 11" id="KW-0130">Cell adhesion</keyword>
<dbReference type="InterPro" id="IPR032695">
    <property type="entry name" value="Integrin_dom_sf"/>
</dbReference>
<evidence type="ECO:0000256" key="12">
    <source>
        <dbReference type="SAM" id="MobiDB-lite"/>
    </source>
</evidence>
<dbReference type="Gene3D" id="2.60.40.1460">
    <property type="entry name" value="Integrin domains. Chain A, domain 2"/>
    <property type="match status" value="1"/>
</dbReference>
<evidence type="ECO:0000256" key="6">
    <source>
        <dbReference type="ARBA" id="ARBA00023037"/>
    </source>
</evidence>
<protein>
    <submittedName>
        <fullName evidence="14">Integrin</fullName>
    </submittedName>
</protein>
<dbReference type="InterPro" id="IPR013519">
    <property type="entry name" value="Int_alpha_beta-p"/>
</dbReference>
<keyword evidence="15" id="KW-1185">Reference proteome</keyword>
<gene>
    <name evidence="14" type="ORF">NTJ_16171</name>
</gene>
<proteinExistence type="inferred from homology"/>
<dbReference type="SUPFAM" id="SSF69318">
    <property type="entry name" value="Integrin alpha N-terminal domain"/>
    <property type="match status" value="1"/>
</dbReference>
<dbReference type="EMBL" id="AP028924">
    <property type="protein sequence ID" value="BET03353.1"/>
    <property type="molecule type" value="Genomic_DNA"/>
</dbReference>
<dbReference type="Gene3D" id="2.130.10.130">
    <property type="entry name" value="Integrin alpha, N-terminal"/>
    <property type="match status" value="1"/>
</dbReference>
<keyword evidence="4" id="KW-0677">Repeat</keyword>
<evidence type="ECO:0000256" key="10">
    <source>
        <dbReference type="PROSITE-ProRule" id="PRU00803"/>
    </source>
</evidence>
<dbReference type="SMART" id="SM00191">
    <property type="entry name" value="Int_alpha"/>
    <property type="match status" value="5"/>
</dbReference>
<feature type="compositionally biased region" description="Low complexity" evidence="12">
    <location>
        <begin position="47"/>
        <end position="58"/>
    </location>
</feature>
<keyword evidence="8 11" id="KW-0675">Receptor</keyword>
<dbReference type="PANTHER" id="PTHR23220:SF133">
    <property type="entry name" value="INTEGRIN ALPHA-PS2"/>
    <property type="match status" value="1"/>
</dbReference>
<dbReference type="InterPro" id="IPR013517">
    <property type="entry name" value="FG-GAP"/>
</dbReference>
<feature type="region of interest" description="Disordered" evidence="12">
    <location>
        <begin position="24"/>
        <end position="58"/>
    </location>
</feature>
<feature type="repeat" description="FG-GAP" evidence="10">
    <location>
        <begin position="475"/>
        <end position="531"/>
    </location>
</feature>
<evidence type="ECO:0000256" key="11">
    <source>
        <dbReference type="RuleBase" id="RU003762"/>
    </source>
</evidence>
<feature type="repeat" description="FG-GAP" evidence="10">
    <location>
        <begin position="206"/>
        <end position="270"/>
    </location>
</feature>
<comment type="similarity">
    <text evidence="2 11">Belongs to the integrin alpha chain family.</text>
</comment>
<dbReference type="PANTHER" id="PTHR23220">
    <property type="entry name" value="INTEGRIN ALPHA"/>
    <property type="match status" value="1"/>
</dbReference>
<evidence type="ECO:0000313" key="14">
    <source>
        <dbReference type="EMBL" id="BET03353.1"/>
    </source>
</evidence>
<evidence type="ECO:0000256" key="7">
    <source>
        <dbReference type="ARBA" id="ARBA00023136"/>
    </source>
</evidence>
<feature type="repeat" description="FG-GAP" evidence="10">
    <location>
        <begin position="409"/>
        <end position="474"/>
    </location>
</feature>
<evidence type="ECO:0000256" key="8">
    <source>
        <dbReference type="ARBA" id="ARBA00023170"/>
    </source>
</evidence>
<evidence type="ECO:0000259" key="13">
    <source>
        <dbReference type="Pfam" id="PF08441"/>
    </source>
</evidence>
<accession>A0ABN7BHK4</accession>
<dbReference type="PRINTS" id="PR01185">
    <property type="entry name" value="INTEGRINA"/>
</dbReference>
<evidence type="ECO:0000256" key="2">
    <source>
        <dbReference type="ARBA" id="ARBA00008054"/>
    </source>
</evidence>
<keyword evidence="7" id="KW-0472">Membrane</keyword>
<evidence type="ECO:0000256" key="9">
    <source>
        <dbReference type="ARBA" id="ARBA00023180"/>
    </source>
</evidence>
<evidence type="ECO:0000256" key="5">
    <source>
        <dbReference type="ARBA" id="ARBA00022889"/>
    </source>
</evidence>
<evidence type="ECO:0000256" key="3">
    <source>
        <dbReference type="ARBA" id="ARBA00022729"/>
    </source>
</evidence>
<organism evidence="14 15">
    <name type="scientific">Nesidiocoris tenuis</name>
    <dbReference type="NCBI Taxonomy" id="355587"/>
    <lineage>
        <taxon>Eukaryota</taxon>
        <taxon>Metazoa</taxon>
        <taxon>Ecdysozoa</taxon>
        <taxon>Arthropoda</taxon>
        <taxon>Hexapoda</taxon>
        <taxon>Insecta</taxon>
        <taxon>Pterygota</taxon>
        <taxon>Neoptera</taxon>
        <taxon>Paraneoptera</taxon>
        <taxon>Hemiptera</taxon>
        <taxon>Heteroptera</taxon>
        <taxon>Panheteroptera</taxon>
        <taxon>Cimicomorpha</taxon>
        <taxon>Miridae</taxon>
        <taxon>Dicyphina</taxon>
        <taxon>Nesidiocoris</taxon>
    </lineage>
</organism>
<reference evidence="14 15" key="1">
    <citation type="submission" date="2023-09" db="EMBL/GenBank/DDBJ databases">
        <title>Nesidiocoris tenuis whole genome shotgun sequence.</title>
        <authorList>
            <person name="Shibata T."/>
            <person name="Shimoda M."/>
            <person name="Kobayashi T."/>
            <person name="Uehara T."/>
        </authorList>
    </citation>
    <scope>NUCLEOTIDE SEQUENCE [LARGE SCALE GENOMIC DNA]</scope>
    <source>
        <strain evidence="14 15">Japan</strain>
    </source>
</reference>
<evidence type="ECO:0000256" key="4">
    <source>
        <dbReference type="ARBA" id="ARBA00022737"/>
    </source>
</evidence>
<feature type="domain" description="Integrin alpha first immunoglubulin-like" evidence="13">
    <location>
        <begin position="582"/>
        <end position="737"/>
    </location>
</feature>
<feature type="repeat" description="FG-GAP" evidence="10">
    <location>
        <begin position="135"/>
        <end position="196"/>
    </location>
</feature>